<evidence type="ECO:0000313" key="1">
    <source>
        <dbReference type="EMBL" id="BBH86787.1"/>
    </source>
</evidence>
<reference evidence="1" key="1">
    <citation type="submission" date="2018-12" db="EMBL/GenBank/DDBJ databases">
        <title>Novel natural products biosynthetic potential of the class Ktedonobacteria.</title>
        <authorList>
            <person name="Zheng Y."/>
            <person name="Saitou A."/>
            <person name="Wang C.M."/>
            <person name="Toyoda A."/>
            <person name="Minakuchi Y."/>
            <person name="Sekiguchi Y."/>
            <person name="Ueda K."/>
            <person name="Takano H."/>
            <person name="Sakai Y."/>
            <person name="Yokota A."/>
            <person name="Yabe S."/>
        </authorList>
    </citation>
    <scope>NUCLEOTIDE SEQUENCE</scope>
    <source>
        <strain evidence="1">COM3</strain>
    </source>
</reference>
<protein>
    <submittedName>
        <fullName evidence="1">Uncharacterized protein</fullName>
    </submittedName>
</protein>
<dbReference type="EMBL" id="AP019376">
    <property type="protein sequence ID" value="BBH86787.1"/>
    <property type="molecule type" value="Genomic_DNA"/>
</dbReference>
<sequence>MILDETSGAHMADVHLIRKEAAWKIDAIENMCLNKLFRFLNTLSMKVVQKKIHLTSNRIMP</sequence>
<proteinExistence type="predicted"/>
<organism evidence="1">
    <name type="scientific">Thermosporothrix sp. COM3</name>
    <dbReference type="NCBI Taxonomy" id="2490863"/>
    <lineage>
        <taxon>Bacteria</taxon>
        <taxon>Bacillati</taxon>
        <taxon>Chloroflexota</taxon>
        <taxon>Ktedonobacteria</taxon>
        <taxon>Ktedonobacterales</taxon>
        <taxon>Thermosporotrichaceae</taxon>
        <taxon>Thermosporothrix</taxon>
    </lineage>
</organism>
<name>A0A455SE93_9CHLR</name>
<gene>
    <name evidence="1" type="ORF">KTC_15380</name>
</gene>
<dbReference type="AlphaFoldDB" id="A0A455SE93"/>
<accession>A0A455SE93</accession>